<reference evidence="2" key="1">
    <citation type="submission" date="2024-07" db="EMBL/GenBank/DDBJ databases">
        <title>Two chromosome-level genome assemblies of Korean endemic species Abeliophyllum distichum and Forsythia ovata (Oleaceae).</title>
        <authorList>
            <person name="Jang H."/>
        </authorList>
    </citation>
    <scope>NUCLEOTIDE SEQUENCE [LARGE SCALE GENOMIC DNA]</scope>
</reference>
<evidence type="ECO:0000313" key="1">
    <source>
        <dbReference type="EMBL" id="KAL2533066.1"/>
    </source>
</evidence>
<dbReference type="AlphaFoldDB" id="A0ABD1V6X2"/>
<gene>
    <name evidence="1" type="ORF">Adt_06417</name>
</gene>
<sequence length="163" mass="19171">MVLEKPRDLGIAEYMKKICDSYDRMIDILTEMIEGNERKGLNLSKIDFLKFGEEDPKEWLRRVEMFLPILQIDDKKKMEIVKSYMEGMAYVCEEVEKTLEEDFEIRYDNIILKDEEDAIKEKEIEAPIFIQQPTMSAIAFSSMPQSITATSYFILSCTSIFHR</sequence>
<accession>A0ABD1V6X2</accession>
<dbReference type="Proteomes" id="UP001604336">
    <property type="component" value="Unassembled WGS sequence"/>
</dbReference>
<proteinExistence type="predicted"/>
<name>A0ABD1V6X2_9LAMI</name>
<dbReference type="EMBL" id="JBFOLK010000002">
    <property type="protein sequence ID" value="KAL2533066.1"/>
    <property type="molecule type" value="Genomic_DNA"/>
</dbReference>
<protein>
    <submittedName>
        <fullName evidence="1">Uncharacterized protein</fullName>
    </submittedName>
</protein>
<organism evidence="1 2">
    <name type="scientific">Abeliophyllum distichum</name>
    <dbReference type="NCBI Taxonomy" id="126358"/>
    <lineage>
        <taxon>Eukaryota</taxon>
        <taxon>Viridiplantae</taxon>
        <taxon>Streptophyta</taxon>
        <taxon>Embryophyta</taxon>
        <taxon>Tracheophyta</taxon>
        <taxon>Spermatophyta</taxon>
        <taxon>Magnoliopsida</taxon>
        <taxon>eudicotyledons</taxon>
        <taxon>Gunneridae</taxon>
        <taxon>Pentapetalae</taxon>
        <taxon>asterids</taxon>
        <taxon>lamiids</taxon>
        <taxon>Lamiales</taxon>
        <taxon>Oleaceae</taxon>
        <taxon>Forsythieae</taxon>
        <taxon>Abeliophyllum</taxon>
    </lineage>
</organism>
<evidence type="ECO:0000313" key="2">
    <source>
        <dbReference type="Proteomes" id="UP001604336"/>
    </source>
</evidence>
<comment type="caution">
    <text evidence="1">The sequence shown here is derived from an EMBL/GenBank/DDBJ whole genome shotgun (WGS) entry which is preliminary data.</text>
</comment>
<keyword evidence="2" id="KW-1185">Reference proteome</keyword>